<dbReference type="AlphaFoldDB" id="A0AA38G293"/>
<dbReference type="GO" id="GO:0003676">
    <property type="term" value="F:nucleic acid binding"/>
    <property type="evidence" value="ECO:0007669"/>
    <property type="project" value="InterPro"/>
</dbReference>
<dbReference type="SUPFAM" id="SSF53098">
    <property type="entry name" value="Ribonuclease H-like"/>
    <property type="match status" value="1"/>
</dbReference>
<feature type="non-terminal residue" evidence="1">
    <location>
        <position position="1"/>
    </location>
</feature>
<dbReference type="InterPro" id="IPR036397">
    <property type="entry name" value="RNaseH_sf"/>
</dbReference>
<evidence type="ECO:0000313" key="2">
    <source>
        <dbReference type="Proteomes" id="UP000824469"/>
    </source>
</evidence>
<dbReference type="EMBL" id="JAHRHJ020000005">
    <property type="protein sequence ID" value="KAH9314350.1"/>
    <property type="molecule type" value="Genomic_DNA"/>
</dbReference>
<organism evidence="1 2">
    <name type="scientific">Taxus chinensis</name>
    <name type="common">Chinese yew</name>
    <name type="synonym">Taxus wallichiana var. chinensis</name>
    <dbReference type="NCBI Taxonomy" id="29808"/>
    <lineage>
        <taxon>Eukaryota</taxon>
        <taxon>Viridiplantae</taxon>
        <taxon>Streptophyta</taxon>
        <taxon>Embryophyta</taxon>
        <taxon>Tracheophyta</taxon>
        <taxon>Spermatophyta</taxon>
        <taxon>Pinopsida</taxon>
        <taxon>Pinidae</taxon>
        <taxon>Conifers II</taxon>
        <taxon>Cupressales</taxon>
        <taxon>Taxaceae</taxon>
        <taxon>Taxus</taxon>
    </lineage>
</organism>
<evidence type="ECO:0008006" key="3">
    <source>
        <dbReference type="Google" id="ProtNLM"/>
    </source>
</evidence>
<keyword evidence="2" id="KW-1185">Reference proteome</keyword>
<feature type="non-terminal residue" evidence="1">
    <location>
        <position position="52"/>
    </location>
</feature>
<accession>A0AA38G293</accession>
<reference evidence="1 2" key="1">
    <citation type="journal article" date="2021" name="Nat. Plants">
        <title>The Taxus genome provides insights into paclitaxel biosynthesis.</title>
        <authorList>
            <person name="Xiong X."/>
            <person name="Gou J."/>
            <person name="Liao Q."/>
            <person name="Li Y."/>
            <person name="Zhou Q."/>
            <person name="Bi G."/>
            <person name="Li C."/>
            <person name="Du R."/>
            <person name="Wang X."/>
            <person name="Sun T."/>
            <person name="Guo L."/>
            <person name="Liang H."/>
            <person name="Lu P."/>
            <person name="Wu Y."/>
            <person name="Zhang Z."/>
            <person name="Ro D.K."/>
            <person name="Shang Y."/>
            <person name="Huang S."/>
            <person name="Yan J."/>
        </authorList>
    </citation>
    <scope>NUCLEOTIDE SEQUENCE [LARGE SCALE GENOMIC DNA]</scope>
    <source>
        <strain evidence="1">Ta-2019</strain>
    </source>
</reference>
<sequence>EIFRLAGTELTPSTSYHPQTDGQTEIVNKWIEGYLRSYVSGHQWAWIRWLHM</sequence>
<proteinExistence type="predicted"/>
<comment type="caution">
    <text evidence="1">The sequence shown here is derived from an EMBL/GenBank/DDBJ whole genome shotgun (WGS) entry which is preliminary data.</text>
</comment>
<dbReference type="InterPro" id="IPR012337">
    <property type="entry name" value="RNaseH-like_sf"/>
</dbReference>
<dbReference type="Gene3D" id="3.30.420.10">
    <property type="entry name" value="Ribonuclease H-like superfamily/Ribonuclease H"/>
    <property type="match status" value="1"/>
</dbReference>
<gene>
    <name evidence="1" type="ORF">KI387_022977</name>
</gene>
<evidence type="ECO:0000313" key="1">
    <source>
        <dbReference type="EMBL" id="KAH9314350.1"/>
    </source>
</evidence>
<name>A0AA38G293_TAXCH</name>
<protein>
    <recommendedName>
        <fullName evidence="3">Integrase catalytic domain-containing protein</fullName>
    </recommendedName>
</protein>
<dbReference type="Proteomes" id="UP000824469">
    <property type="component" value="Unassembled WGS sequence"/>
</dbReference>